<accession>A0A553NXU4</accession>
<proteinExistence type="predicted"/>
<protein>
    <recommendedName>
        <fullName evidence="7">Tropomodulin</fullName>
    </recommendedName>
</protein>
<sequence length="372" mass="41515">MSRTLHFGRDVLSAPDVDLEDLLNAMSPSEVNLLVDEMAADPDDKHLPASVRTAYKCNKPPTGPLNRDSLINHINEEGIQAPEKEEVVPFEPGTKRGKVFVPKYDEAQLAAIKRTEEIAEATRLDDEEESALSEATVEDLMTLAEILGSNPQEFIMEAYSDPLKYYEPEPPNTTDPVKSIDQVVKNDKELKDLNLNNIATIDEKMFCELFEGLRTNESLVRLSAANCDVNDFAAATLSLAVEHNTSLRSLNLESNRITPDTLAGLFEALAHNANSVVEVHCSNQAQSNMGYRVEARICKAIRQNYNLLKVGLTFEFPEVRDKIEAHLIANIDRLRKERIKKVGVTKNKEWQPAKLLDQETESENGAADEPES</sequence>
<dbReference type="GO" id="GO:0030239">
    <property type="term" value="P:myofibril assembly"/>
    <property type="evidence" value="ECO:0007669"/>
    <property type="project" value="TreeGrafter"/>
</dbReference>
<dbReference type="GO" id="GO:0005523">
    <property type="term" value="F:tropomyosin binding"/>
    <property type="evidence" value="ECO:0007669"/>
    <property type="project" value="InterPro"/>
</dbReference>
<dbReference type="AlphaFoldDB" id="A0A553NXU4"/>
<dbReference type="Pfam" id="PF03250">
    <property type="entry name" value="Tropomodulin"/>
    <property type="match status" value="1"/>
</dbReference>
<evidence type="ECO:0000313" key="5">
    <source>
        <dbReference type="EMBL" id="TRY70251.1"/>
    </source>
</evidence>
<dbReference type="PANTHER" id="PTHR10901">
    <property type="entry name" value="TROPOMODULIN"/>
    <property type="match status" value="1"/>
</dbReference>
<dbReference type="InterPro" id="IPR004934">
    <property type="entry name" value="TMOD"/>
</dbReference>
<keyword evidence="3" id="KW-0206">Cytoskeleton</keyword>
<dbReference type="Gene3D" id="3.80.10.10">
    <property type="entry name" value="Ribonuclease Inhibitor"/>
    <property type="match status" value="1"/>
</dbReference>
<dbReference type="OMA" id="QKPMQTF"/>
<dbReference type="GO" id="GO:0005856">
    <property type="term" value="C:cytoskeleton"/>
    <property type="evidence" value="ECO:0007669"/>
    <property type="project" value="UniProtKB-SubCell"/>
</dbReference>
<dbReference type="GO" id="GO:0030016">
    <property type="term" value="C:myofibril"/>
    <property type="evidence" value="ECO:0007669"/>
    <property type="project" value="TreeGrafter"/>
</dbReference>
<gene>
    <name evidence="5" type="ORF">TCAL_07537</name>
</gene>
<dbReference type="InterPro" id="IPR032675">
    <property type="entry name" value="LRR_dom_sf"/>
</dbReference>
<evidence type="ECO:0000313" key="6">
    <source>
        <dbReference type="Proteomes" id="UP000318571"/>
    </source>
</evidence>
<evidence type="ECO:0000256" key="1">
    <source>
        <dbReference type="ARBA" id="ARBA00004245"/>
    </source>
</evidence>
<dbReference type="PANTHER" id="PTHR10901:SF6">
    <property type="entry name" value="TROPOMODULIN, ISOFORM N"/>
    <property type="match status" value="1"/>
</dbReference>
<evidence type="ECO:0008006" key="7">
    <source>
        <dbReference type="Google" id="ProtNLM"/>
    </source>
</evidence>
<dbReference type="EMBL" id="VCGU01000009">
    <property type="protein sequence ID" value="TRY70251.1"/>
    <property type="molecule type" value="Genomic_DNA"/>
</dbReference>
<evidence type="ECO:0000256" key="3">
    <source>
        <dbReference type="ARBA" id="ARBA00023212"/>
    </source>
</evidence>
<feature type="region of interest" description="Disordered" evidence="4">
    <location>
        <begin position="350"/>
        <end position="372"/>
    </location>
</feature>
<keyword evidence="2" id="KW-0963">Cytoplasm</keyword>
<dbReference type="STRING" id="6832.A0A553NXU4"/>
<comment type="subcellular location">
    <subcellularLocation>
        <location evidence="1">Cytoplasm</location>
        <location evidence="1">Cytoskeleton</location>
    </subcellularLocation>
</comment>
<keyword evidence="6" id="KW-1185">Reference proteome</keyword>
<dbReference type="OrthoDB" id="2163268at2759"/>
<organism evidence="5 6">
    <name type="scientific">Tigriopus californicus</name>
    <name type="common">Marine copepod</name>
    <dbReference type="NCBI Taxonomy" id="6832"/>
    <lineage>
        <taxon>Eukaryota</taxon>
        <taxon>Metazoa</taxon>
        <taxon>Ecdysozoa</taxon>
        <taxon>Arthropoda</taxon>
        <taxon>Crustacea</taxon>
        <taxon>Multicrustacea</taxon>
        <taxon>Hexanauplia</taxon>
        <taxon>Copepoda</taxon>
        <taxon>Harpacticoida</taxon>
        <taxon>Harpacticidae</taxon>
        <taxon>Tigriopus</taxon>
    </lineage>
</organism>
<name>A0A553NXU4_TIGCA</name>
<dbReference type="SMART" id="SM00368">
    <property type="entry name" value="LRR_RI"/>
    <property type="match status" value="2"/>
</dbReference>
<feature type="compositionally biased region" description="Acidic residues" evidence="4">
    <location>
        <begin position="358"/>
        <end position="372"/>
    </location>
</feature>
<reference evidence="5 6" key="1">
    <citation type="journal article" date="2018" name="Nat. Ecol. Evol.">
        <title>Genomic signatures of mitonuclear coevolution across populations of Tigriopus californicus.</title>
        <authorList>
            <person name="Barreto F.S."/>
            <person name="Watson E.T."/>
            <person name="Lima T.G."/>
            <person name="Willett C.S."/>
            <person name="Edmands S."/>
            <person name="Li W."/>
            <person name="Burton R.S."/>
        </authorList>
    </citation>
    <scope>NUCLEOTIDE SEQUENCE [LARGE SCALE GENOMIC DNA]</scope>
    <source>
        <strain evidence="5 6">San Diego</strain>
    </source>
</reference>
<comment type="caution">
    <text evidence="5">The sequence shown here is derived from an EMBL/GenBank/DDBJ whole genome shotgun (WGS) entry which is preliminary data.</text>
</comment>
<evidence type="ECO:0000256" key="4">
    <source>
        <dbReference type="SAM" id="MobiDB-lite"/>
    </source>
</evidence>
<dbReference type="SUPFAM" id="SSF52047">
    <property type="entry name" value="RNI-like"/>
    <property type="match status" value="1"/>
</dbReference>
<dbReference type="Proteomes" id="UP000318571">
    <property type="component" value="Chromosome 9"/>
</dbReference>
<dbReference type="GO" id="GO:0051694">
    <property type="term" value="P:pointed-end actin filament capping"/>
    <property type="evidence" value="ECO:0007669"/>
    <property type="project" value="InterPro"/>
</dbReference>
<dbReference type="GO" id="GO:0007015">
    <property type="term" value="P:actin filament organization"/>
    <property type="evidence" value="ECO:0007669"/>
    <property type="project" value="TreeGrafter"/>
</dbReference>
<evidence type="ECO:0000256" key="2">
    <source>
        <dbReference type="ARBA" id="ARBA00022490"/>
    </source>
</evidence>